<reference evidence="1" key="2">
    <citation type="submission" date="2025-09" db="UniProtKB">
        <authorList>
            <consortium name="Ensembl"/>
        </authorList>
    </citation>
    <scope>IDENTIFICATION</scope>
</reference>
<keyword evidence="2" id="KW-1185">Reference proteome</keyword>
<dbReference type="Ensembl" id="ENSNMLT00000007517.1">
    <property type="protein sequence ID" value="ENSNMLP00000006585.1"/>
    <property type="gene ID" value="ENSNMLG00000004762.1"/>
</dbReference>
<protein>
    <submittedName>
        <fullName evidence="1">Uncharacterized protein</fullName>
    </submittedName>
</protein>
<organism evidence="1 2">
    <name type="scientific">Neogobius melanostomus</name>
    <name type="common">round goby</name>
    <dbReference type="NCBI Taxonomy" id="47308"/>
    <lineage>
        <taxon>Eukaryota</taxon>
        <taxon>Metazoa</taxon>
        <taxon>Chordata</taxon>
        <taxon>Craniata</taxon>
        <taxon>Vertebrata</taxon>
        <taxon>Euteleostomi</taxon>
        <taxon>Actinopterygii</taxon>
        <taxon>Neopterygii</taxon>
        <taxon>Teleostei</taxon>
        <taxon>Neoteleostei</taxon>
        <taxon>Acanthomorphata</taxon>
        <taxon>Gobiaria</taxon>
        <taxon>Gobiiformes</taxon>
        <taxon>Gobioidei</taxon>
        <taxon>Gobiidae</taxon>
        <taxon>Benthophilinae</taxon>
        <taxon>Neogobiini</taxon>
        <taxon>Neogobius</taxon>
    </lineage>
</organism>
<dbReference type="AlphaFoldDB" id="A0A8C6SK93"/>
<evidence type="ECO:0000313" key="1">
    <source>
        <dbReference type="Ensembl" id="ENSNMLP00000006585.1"/>
    </source>
</evidence>
<reference evidence="1" key="1">
    <citation type="submission" date="2025-08" db="UniProtKB">
        <authorList>
            <consortium name="Ensembl"/>
        </authorList>
    </citation>
    <scope>IDENTIFICATION</scope>
</reference>
<accession>A0A8C6SK93</accession>
<sequence length="103" mass="11790">SNVRVLTFSSHWPIVVIRKYNSSPSLQSRCLVWLLHKRSSSSLRCQFICSGSKRENSPEEQIHSNACQFLLSAATPTLCAMKLSTVKSRLKNKKRIRTKTRLK</sequence>
<evidence type="ECO:0000313" key="2">
    <source>
        <dbReference type="Proteomes" id="UP000694523"/>
    </source>
</evidence>
<proteinExistence type="predicted"/>
<name>A0A8C6SK93_9GOBI</name>
<dbReference type="Proteomes" id="UP000694523">
    <property type="component" value="Unplaced"/>
</dbReference>